<dbReference type="InterPro" id="IPR008256">
    <property type="entry name" value="Peptidase_S1B"/>
</dbReference>
<dbReference type="PRINTS" id="PR00839">
    <property type="entry name" value="V8PROTEASE"/>
</dbReference>
<dbReference type="PROSITE" id="PS00673">
    <property type="entry name" value="V8_SER"/>
    <property type="match status" value="1"/>
</dbReference>
<dbReference type="InterPro" id="IPR050966">
    <property type="entry name" value="Glutamyl_endopeptidase"/>
</dbReference>
<name>A0A9D1GTT7_9FIRM</name>
<dbReference type="AlphaFoldDB" id="A0A9D1GTT7"/>
<keyword evidence="2 6" id="KW-0645">Protease</keyword>
<dbReference type="InterPro" id="IPR009003">
    <property type="entry name" value="Peptidase_S1_PA"/>
</dbReference>
<evidence type="ECO:0000256" key="2">
    <source>
        <dbReference type="ARBA" id="ARBA00022670"/>
    </source>
</evidence>
<evidence type="ECO:0000313" key="8">
    <source>
        <dbReference type="EMBL" id="HIT58797.1"/>
    </source>
</evidence>
<sequence>MKKIKALFCAELRQFLSNGEVLHHRSRQHFLNWKIVKFYFKGEIKMKKIFAFIFTIMTAIMLTLTCVATEPTIVVIEEDYGIAPASIIDPDTRTQVSNTRIAPYNAICKMYVYLDCGCSTQAGTGFLISDNCIVTAAHNFVCTKTENGSYVHPYGKVEKINIYFGLYYNENNVSTCYAATLNVVEDSDTEFGYMHYINNSRSSAYDYGYIILDDDQISDLQGITTYFELESLSDTQISNKSIIITGYPSGKILYTGNGMTQTITSTKVYHNVDTSGGQSGSPMYYVDSNGKYKVIGIHTSGVGSTAYNSGRRIDASLKTMYDSIR</sequence>
<dbReference type="Gene3D" id="2.40.10.10">
    <property type="entry name" value="Trypsin-like serine proteases"/>
    <property type="match status" value="2"/>
</dbReference>
<keyword evidence="3" id="KW-0732">Signal</keyword>
<dbReference type="InterPro" id="IPR000126">
    <property type="entry name" value="V8_ser_AS"/>
</dbReference>
<accession>A0A9D1GTT7</accession>
<reference evidence="8" key="2">
    <citation type="journal article" date="2021" name="PeerJ">
        <title>Extensive microbial diversity within the chicken gut microbiome revealed by metagenomics and culture.</title>
        <authorList>
            <person name="Gilroy R."/>
            <person name="Ravi A."/>
            <person name="Getino M."/>
            <person name="Pursley I."/>
            <person name="Horton D.L."/>
            <person name="Alikhan N.F."/>
            <person name="Baker D."/>
            <person name="Gharbi K."/>
            <person name="Hall N."/>
            <person name="Watson M."/>
            <person name="Adriaenssens E.M."/>
            <person name="Foster-Nyarko E."/>
            <person name="Jarju S."/>
            <person name="Secka A."/>
            <person name="Antonio M."/>
            <person name="Oren A."/>
            <person name="Chaudhuri R.R."/>
            <person name="La Ragione R."/>
            <person name="Hildebrand F."/>
            <person name="Pallen M.J."/>
        </authorList>
    </citation>
    <scope>NUCLEOTIDE SEQUENCE</scope>
    <source>
        <strain evidence="8">CHK33-4379</strain>
    </source>
</reference>
<keyword evidence="7" id="KW-0812">Transmembrane</keyword>
<reference evidence="8" key="1">
    <citation type="submission" date="2020-10" db="EMBL/GenBank/DDBJ databases">
        <authorList>
            <person name="Gilroy R."/>
        </authorList>
    </citation>
    <scope>NUCLEOTIDE SEQUENCE</scope>
    <source>
        <strain evidence="8">CHK33-4379</strain>
    </source>
</reference>
<comment type="caution">
    <text evidence="8">The sequence shown here is derived from an EMBL/GenBank/DDBJ whole genome shotgun (WGS) entry which is preliminary data.</text>
</comment>
<keyword evidence="5 6" id="KW-0720">Serine protease</keyword>
<evidence type="ECO:0000313" key="9">
    <source>
        <dbReference type="Proteomes" id="UP000824136"/>
    </source>
</evidence>
<dbReference type="SUPFAM" id="SSF50494">
    <property type="entry name" value="Trypsin-like serine proteases"/>
    <property type="match status" value="1"/>
</dbReference>
<dbReference type="EC" id="3.4.21.-" evidence="6"/>
<evidence type="ECO:0000256" key="6">
    <source>
        <dbReference type="RuleBase" id="RU004296"/>
    </source>
</evidence>
<dbReference type="GO" id="GO:0008236">
    <property type="term" value="F:serine-type peptidase activity"/>
    <property type="evidence" value="ECO:0007669"/>
    <property type="project" value="UniProtKB-KW"/>
</dbReference>
<gene>
    <name evidence="8" type="ORF">IAC39_03680</name>
</gene>
<evidence type="ECO:0000256" key="4">
    <source>
        <dbReference type="ARBA" id="ARBA00022801"/>
    </source>
</evidence>
<keyword evidence="7" id="KW-0472">Membrane</keyword>
<dbReference type="InterPro" id="IPR043504">
    <property type="entry name" value="Peptidase_S1_PA_chymotrypsin"/>
</dbReference>
<protein>
    <recommendedName>
        <fullName evidence="6">Serine protease</fullName>
        <ecNumber evidence="6">3.4.21.-</ecNumber>
    </recommendedName>
</protein>
<evidence type="ECO:0000256" key="5">
    <source>
        <dbReference type="ARBA" id="ARBA00022825"/>
    </source>
</evidence>
<feature type="transmembrane region" description="Helical" evidence="7">
    <location>
        <begin position="49"/>
        <end position="68"/>
    </location>
</feature>
<proteinExistence type="inferred from homology"/>
<dbReference type="GO" id="GO:0006508">
    <property type="term" value="P:proteolysis"/>
    <property type="evidence" value="ECO:0007669"/>
    <property type="project" value="UniProtKB-KW"/>
</dbReference>
<evidence type="ECO:0000256" key="7">
    <source>
        <dbReference type="SAM" id="Phobius"/>
    </source>
</evidence>
<comment type="similarity">
    <text evidence="1 6">Belongs to the peptidase S1B family.</text>
</comment>
<dbReference type="PANTHER" id="PTHR15462:SF8">
    <property type="entry name" value="SERINE PROTEASE"/>
    <property type="match status" value="1"/>
</dbReference>
<evidence type="ECO:0000256" key="1">
    <source>
        <dbReference type="ARBA" id="ARBA00008764"/>
    </source>
</evidence>
<dbReference type="PANTHER" id="PTHR15462">
    <property type="entry name" value="SERINE PROTEASE"/>
    <property type="match status" value="1"/>
</dbReference>
<dbReference type="Proteomes" id="UP000824136">
    <property type="component" value="Unassembled WGS sequence"/>
</dbReference>
<keyword evidence="7" id="KW-1133">Transmembrane helix</keyword>
<evidence type="ECO:0000256" key="3">
    <source>
        <dbReference type="ARBA" id="ARBA00022729"/>
    </source>
</evidence>
<keyword evidence="4 6" id="KW-0378">Hydrolase</keyword>
<dbReference type="EMBL" id="DVLL01000014">
    <property type="protein sequence ID" value="HIT58797.1"/>
    <property type="molecule type" value="Genomic_DNA"/>
</dbReference>
<organism evidence="8 9">
    <name type="scientific">Candidatus Faeciplasma pullistercoris</name>
    <dbReference type="NCBI Taxonomy" id="2840800"/>
    <lineage>
        <taxon>Bacteria</taxon>
        <taxon>Bacillati</taxon>
        <taxon>Bacillota</taxon>
        <taxon>Clostridia</taxon>
        <taxon>Eubacteriales</taxon>
        <taxon>Oscillospiraceae</taxon>
        <taxon>Oscillospiraceae incertae sedis</taxon>
        <taxon>Candidatus Faeciplasma</taxon>
    </lineage>
</organism>